<dbReference type="GO" id="GO:0003677">
    <property type="term" value="F:DNA binding"/>
    <property type="evidence" value="ECO:0007669"/>
    <property type="project" value="UniProtKB-UniRule"/>
</dbReference>
<dbReference type="InterPro" id="IPR039532">
    <property type="entry name" value="TetR_C_Firmicutes"/>
</dbReference>
<dbReference type="OrthoDB" id="9810250at2"/>
<evidence type="ECO:0000313" key="5">
    <source>
        <dbReference type="Proteomes" id="UP000185473"/>
    </source>
</evidence>
<reference evidence="4 5" key="1">
    <citation type="submission" date="2016-02" db="EMBL/GenBank/DDBJ databases">
        <title>Complete Genome Sequence of Weissella jogaejeotgali FOL01.</title>
        <authorList>
            <person name="Lee J.-H."/>
            <person name="Ku H.-J."/>
        </authorList>
    </citation>
    <scope>NUCLEOTIDE SEQUENCE [LARGE SCALE GENOMIC DNA]</scope>
    <source>
        <strain evidence="4 5">FOL01</strain>
    </source>
</reference>
<keyword evidence="1 2" id="KW-0238">DNA-binding</keyword>
<evidence type="ECO:0000259" key="3">
    <source>
        <dbReference type="PROSITE" id="PS50977"/>
    </source>
</evidence>
<feature type="domain" description="HTH tetR-type" evidence="3">
    <location>
        <begin position="10"/>
        <end position="70"/>
    </location>
</feature>
<dbReference type="InterPro" id="IPR001647">
    <property type="entry name" value="HTH_TetR"/>
</dbReference>
<dbReference type="PROSITE" id="PS50977">
    <property type="entry name" value="HTH_TETR_2"/>
    <property type="match status" value="1"/>
</dbReference>
<dbReference type="InterPro" id="IPR009057">
    <property type="entry name" value="Homeodomain-like_sf"/>
</dbReference>
<dbReference type="Pfam" id="PF14278">
    <property type="entry name" value="TetR_C_8"/>
    <property type="match status" value="1"/>
</dbReference>
<dbReference type="AlphaFoldDB" id="A0A1L6RDX0"/>
<dbReference type="STRING" id="1631871.FOL01_1898"/>
<dbReference type="Pfam" id="PF00440">
    <property type="entry name" value="TetR_N"/>
    <property type="match status" value="1"/>
</dbReference>
<dbReference type="RefSeq" id="WP_075270483.1">
    <property type="nucleotide sequence ID" value="NZ_CP014332.1"/>
</dbReference>
<dbReference type="EMBL" id="CP014332">
    <property type="protein sequence ID" value="APS42757.1"/>
    <property type="molecule type" value="Genomic_DNA"/>
</dbReference>
<organism evidence="4 5">
    <name type="scientific">Weissella jogaejeotgali</name>
    <dbReference type="NCBI Taxonomy" id="1631871"/>
    <lineage>
        <taxon>Bacteria</taxon>
        <taxon>Bacillati</taxon>
        <taxon>Bacillota</taxon>
        <taxon>Bacilli</taxon>
        <taxon>Lactobacillales</taxon>
        <taxon>Lactobacillaceae</taxon>
        <taxon>Weissella</taxon>
    </lineage>
</organism>
<dbReference type="SUPFAM" id="SSF46689">
    <property type="entry name" value="Homeodomain-like"/>
    <property type="match status" value="1"/>
</dbReference>
<dbReference type="Gene3D" id="1.10.357.10">
    <property type="entry name" value="Tetracycline Repressor, domain 2"/>
    <property type="match status" value="1"/>
</dbReference>
<proteinExistence type="predicted"/>
<gene>
    <name evidence="4" type="ORF">FOL01_1898</name>
</gene>
<keyword evidence="5" id="KW-1185">Reference proteome</keyword>
<dbReference type="PANTHER" id="PTHR43479:SF7">
    <property type="entry name" value="TETR-FAMILY TRANSCRIPTIONAL REGULATOR"/>
    <property type="match status" value="1"/>
</dbReference>
<evidence type="ECO:0000256" key="1">
    <source>
        <dbReference type="ARBA" id="ARBA00023125"/>
    </source>
</evidence>
<evidence type="ECO:0000313" key="4">
    <source>
        <dbReference type="EMBL" id="APS42757.1"/>
    </source>
</evidence>
<name>A0A1L6RDX0_9LACO</name>
<accession>A0A1L6RDX0</accession>
<feature type="DNA-binding region" description="H-T-H motif" evidence="2">
    <location>
        <begin position="33"/>
        <end position="52"/>
    </location>
</feature>
<dbReference type="InterPro" id="IPR050624">
    <property type="entry name" value="HTH-type_Tx_Regulator"/>
</dbReference>
<dbReference type="KEGG" id="wjo:FOL01_1898"/>
<dbReference type="PANTHER" id="PTHR43479">
    <property type="entry name" value="ACREF/ENVCD OPERON REPRESSOR-RELATED"/>
    <property type="match status" value="1"/>
</dbReference>
<protein>
    <submittedName>
        <fullName evidence="4">Transcriptional regulator, TetR family</fullName>
    </submittedName>
</protein>
<evidence type="ECO:0000256" key="2">
    <source>
        <dbReference type="PROSITE-ProRule" id="PRU00335"/>
    </source>
</evidence>
<sequence length="197" mass="22987">MTIKTDLRIKKSKYAIEHAFWKLLLAEGFTKITIQQIIDEAHVNRATLYKYYANKYELLDTVENSLISEFKNVTEKAPNIADRIDVSQNHLHNYYREMVRYIYNNRDKFSALLAPSGDPSFINKLITADREIWQKNDITQYLPISEHYASAAITGMVISLIVEWIKSDFKESADEFMDVLQNTVTPLFSQETFFKAK</sequence>
<dbReference type="Proteomes" id="UP000185473">
    <property type="component" value="Chromosome"/>
</dbReference>